<feature type="non-terminal residue" evidence="5">
    <location>
        <position position="1"/>
    </location>
</feature>
<dbReference type="GO" id="GO:0051664">
    <property type="term" value="P:nuclear pore localization"/>
    <property type="evidence" value="ECO:0007669"/>
    <property type="project" value="TreeGrafter"/>
</dbReference>
<dbReference type="AlphaFoldDB" id="A0A820ENJ9"/>
<dbReference type="GO" id="GO:0031507">
    <property type="term" value="P:heterochromatin formation"/>
    <property type="evidence" value="ECO:0007669"/>
    <property type="project" value="TreeGrafter"/>
</dbReference>
<organism evidence="5 6">
    <name type="scientific">Adineta steineri</name>
    <dbReference type="NCBI Taxonomy" id="433720"/>
    <lineage>
        <taxon>Eukaryota</taxon>
        <taxon>Metazoa</taxon>
        <taxon>Spiralia</taxon>
        <taxon>Gnathifera</taxon>
        <taxon>Rotifera</taxon>
        <taxon>Eurotatoria</taxon>
        <taxon>Bdelloidea</taxon>
        <taxon>Adinetida</taxon>
        <taxon>Adinetidae</taxon>
        <taxon>Adineta</taxon>
    </lineage>
</organism>
<dbReference type="GO" id="GO:0090435">
    <property type="term" value="P:protein localization to nuclear envelope"/>
    <property type="evidence" value="ECO:0007669"/>
    <property type="project" value="TreeGrafter"/>
</dbReference>
<keyword evidence="2 3" id="KW-0175">Coiled coil</keyword>
<dbReference type="Proteomes" id="UP000663881">
    <property type="component" value="Unassembled WGS sequence"/>
</dbReference>
<dbReference type="SUPFAM" id="SSF64593">
    <property type="entry name" value="Intermediate filament protein, coiled coil region"/>
    <property type="match status" value="1"/>
</dbReference>
<reference evidence="5" key="1">
    <citation type="submission" date="2021-02" db="EMBL/GenBank/DDBJ databases">
        <authorList>
            <person name="Nowell W R."/>
        </authorList>
    </citation>
    <scope>NUCLEOTIDE SEQUENCE</scope>
</reference>
<dbReference type="GO" id="GO:0006998">
    <property type="term" value="P:nuclear envelope organization"/>
    <property type="evidence" value="ECO:0007669"/>
    <property type="project" value="TreeGrafter"/>
</dbReference>
<feature type="non-terminal residue" evidence="5">
    <location>
        <position position="164"/>
    </location>
</feature>
<dbReference type="PANTHER" id="PTHR45721">
    <property type="entry name" value="LAMIN DM0-RELATED"/>
    <property type="match status" value="1"/>
</dbReference>
<evidence type="ECO:0000256" key="2">
    <source>
        <dbReference type="ARBA" id="ARBA00023054"/>
    </source>
</evidence>
<gene>
    <name evidence="5" type="ORF">OKA104_LOCUS43627</name>
</gene>
<dbReference type="GO" id="GO:0005652">
    <property type="term" value="C:nuclear lamina"/>
    <property type="evidence" value="ECO:0007669"/>
    <property type="project" value="TreeGrafter"/>
</dbReference>
<name>A0A820ENJ9_9BILA</name>
<proteinExistence type="predicted"/>
<dbReference type="GO" id="GO:0005882">
    <property type="term" value="C:intermediate filament"/>
    <property type="evidence" value="ECO:0007669"/>
    <property type="project" value="UniProtKB-KW"/>
</dbReference>
<sequence length="164" mass="20033">ISIKINFKKIYQIKEQQRIEIRHDDSLRQQYDARLLQELQQLRTQNEQEMQLLRDEIAAQYEKKIEDLQNTNRRNLDQISSYRADLVSYRERIEEVTKTRDTCNDKMLQLEQRCRELEDRAYRAQQQQHESMAERDDEIQNLKQIIEQMQNDYQNLLDTKIGLD</sequence>
<evidence type="ECO:0000259" key="4">
    <source>
        <dbReference type="Pfam" id="PF00038"/>
    </source>
</evidence>
<feature type="coiled-coil region" evidence="3">
    <location>
        <begin position="36"/>
        <end position="159"/>
    </location>
</feature>
<evidence type="ECO:0000256" key="3">
    <source>
        <dbReference type="SAM" id="Coils"/>
    </source>
</evidence>
<dbReference type="Pfam" id="PF00038">
    <property type="entry name" value="Filament"/>
    <property type="match status" value="1"/>
</dbReference>
<feature type="domain" description="IF rod" evidence="4">
    <location>
        <begin position="17"/>
        <end position="164"/>
    </location>
</feature>
<dbReference type="Gene3D" id="1.20.5.170">
    <property type="match status" value="1"/>
</dbReference>
<evidence type="ECO:0000256" key="1">
    <source>
        <dbReference type="ARBA" id="ARBA00022754"/>
    </source>
</evidence>
<accession>A0A820ENJ9</accession>
<evidence type="ECO:0000313" key="6">
    <source>
        <dbReference type="Proteomes" id="UP000663881"/>
    </source>
</evidence>
<dbReference type="EMBL" id="CAJOAY010012430">
    <property type="protein sequence ID" value="CAF4251569.1"/>
    <property type="molecule type" value="Genomic_DNA"/>
</dbReference>
<keyword evidence="1" id="KW-0403">Intermediate filament</keyword>
<dbReference type="InterPro" id="IPR039008">
    <property type="entry name" value="IF_rod_dom"/>
</dbReference>
<comment type="caution">
    <text evidence="5">The sequence shown here is derived from an EMBL/GenBank/DDBJ whole genome shotgun (WGS) entry which is preliminary data.</text>
</comment>
<protein>
    <recommendedName>
        <fullName evidence="4">IF rod domain-containing protein</fullName>
    </recommendedName>
</protein>
<dbReference type="PANTHER" id="PTHR45721:SF11">
    <property type="entry name" value="LAMIN DM0-RELATED"/>
    <property type="match status" value="1"/>
</dbReference>
<dbReference type="GO" id="GO:0005200">
    <property type="term" value="F:structural constituent of cytoskeleton"/>
    <property type="evidence" value="ECO:0007669"/>
    <property type="project" value="TreeGrafter"/>
</dbReference>
<evidence type="ECO:0000313" key="5">
    <source>
        <dbReference type="EMBL" id="CAF4251569.1"/>
    </source>
</evidence>
<dbReference type="GO" id="GO:0007097">
    <property type="term" value="P:nuclear migration"/>
    <property type="evidence" value="ECO:0007669"/>
    <property type="project" value="TreeGrafter"/>
</dbReference>